<dbReference type="GO" id="GO:0005576">
    <property type="term" value="C:extracellular region"/>
    <property type="evidence" value="ECO:0007669"/>
    <property type="project" value="UniProtKB-SubCell"/>
</dbReference>
<dbReference type="InterPro" id="IPR008427">
    <property type="entry name" value="Extracellular_membr_CFEM_dom"/>
</dbReference>
<reference evidence="8" key="1">
    <citation type="submission" date="2020-05" db="EMBL/GenBank/DDBJ databases">
        <title>Mycena genomes resolve the evolution of fungal bioluminescence.</title>
        <authorList>
            <person name="Tsai I.J."/>
        </authorList>
    </citation>
    <scope>NUCLEOTIDE SEQUENCE</scope>
    <source>
        <strain evidence="8">160909Yilan</strain>
    </source>
</reference>
<dbReference type="Pfam" id="PF05730">
    <property type="entry name" value="CFEM"/>
    <property type="match status" value="1"/>
</dbReference>
<comment type="caution">
    <text evidence="8">The sequence shown here is derived from an EMBL/GenBank/DDBJ whole genome shotgun (WGS) entry which is preliminary data.</text>
</comment>
<evidence type="ECO:0000256" key="3">
    <source>
        <dbReference type="ARBA" id="ARBA00022729"/>
    </source>
</evidence>
<evidence type="ECO:0000313" key="9">
    <source>
        <dbReference type="Proteomes" id="UP000623467"/>
    </source>
</evidence>
<name>A0A8H7DHV2_9AGAR</name>
<feature type="compositionally biased region" description="Low complexity" evidence="5">
    <location>
        <begin position="268"/>
        <end position="293"/>
    </location>
</feature>
<comment type="subcellular location">
    <subcellularLocation>
        <location evidence="1">Secreted</location>
    </subcellularLocation>
</comment>
<feature type="compositionally biased region" description="Low complexity" evidence="5">
    <location>
        <begin position="179"/>
        <end position="197"/>
    </location>
</feature>
<organism evidence="8 9">
    <name type="scientific">Mycena sanguinolenta</name>
    <dbReference type="NCBI Taxonomy" id="230812"/>
    <lineage>
        <taxon>Eukaryota</taxon>
        <taxon>Fungi</taxon>
        <taxon>Dikarya</taxon>
        <taxon>Basidiomycota</taxon>
        <taxon>Agaricomycotina</taxon>
        <taxon>Agaricomycetes</taxon>
        <taxon>Agaricomycetidae</taxon>
        <taxon>Agaricales</taxon>
        <taxon>Marasmiineae</taxon>
        <taxon>Mycenaceae</taxon>
        <taxon>Mycena</taxon>
    </lineage>
</organism>
<dbReference type="PROSITE" id="PS52012">
    <property type="entry name" value="CFEM"/>
    <property type="match status" value="1"/>
</dbReference>
<dbReference type="OrthoDB" id="4505683at2759"/>
<keyword evidence="6" id="KW-0472">Membrane</keyword>
<feature type="transmembrane region" description="Helical" evidence="6">
    <location>
        <begin position="304"/>
        <end position="324"/>
    </location>
</feature>
<keyword evidence="2" id="KW-0964">Secreted</keyword>
<sequence length="462" mass="49356">MNNVTVRLYPTLPVLKCELRTRTGWLSCSNDRFLTQIAIYQPDIISAQRVWGREAGPLCFVSRSYPPRVLSPSLANYPMQSKRRHQQRFINPASPMRGYTSALPLPGSASQRRQLTPLSPCAMSCTMAAAAAENCNLAERSCLCNNADFQFKAKSCIQGECQPAELDDAQQLLSSECGPASPTAAPTATTPFLPANTNADINETTNPLPNSTSISDDPTTPVSSSEDPSQTVHSSTSISDDPTTQLAAPVSSPPAVSSSEHPSQTVHSSSAGLSNATSSVRKPSPSTSSSPGTIQTRHSNGVPAGAIVASVGAGILIVGLIIFLRFRLQRQRVREHRAPEQFLDSREHMVQTPRANTAIVPADTQPAEAELFQSSELATTLALEESQLKNEAVPASLRAHENLPETNDPVVAPEDSAGVTEVASDEETMTLRMRRLEAQVARMDALLAAGFPEPGSPPSYCG</sequence>
<accession>A0A8H7DHV2</accession>
<evidence type="ECO:0000256" key="1">
    <source>
        <dbReference type="ARBA" id="ARBA00004613"/>
    </source>
</evidence>
<dbReference type="EMBL" id="JACAZH010000003">
    <property type="protein sequence ID" value="KAF7372808.1"/>
    <property type="molecule type" value="Genomic_DNA"/>
</dbReference>
<evidence type="ECO:0000256" key="4">
    <source>
        <dbReference type="ARBA" id="ARBA00023157"/>
    </source>
</evidence>
<dbReference type="AlphaFoldDB" id="A0A8H7DHV2"/>
<dbReference type="SMART" id="SM00747">
    <property type="entry name" value="CFEM"/>
    <property type="match status" value="1"/>
</dbReference>
<evidence type="ECO:0000259" key="7">
    <source>
        <dbReference type="PROSITE" id="PS52012"/>
    </source>
</evidence>
<proteinExistence type="predicted"/>
<keyword evidence="3" id="KW-0732">Signal</keyword>
<feature type="domain" description="CFEM" evidence="7">
    <location>
        <begin position="91"/>
        <end position="205"/>
    </location>
</feature>
<keyword evidence="4" id="KW-1015">Disulfide bond</keyword>
<evidence type="ECO:0000256" key="2">
    <source>
        <dbReference type="ARBA" id="ARBA00022525"/>
    </source>
</evidence>
<keyword evidence="9" id="KW-1185">Reference proteome</keyword>
<dbReference type="Proteomes" id="UP000623467">
    <property type="component" value="Unassembled WGS sequence"/>
</dbReference>
<keyword evidence="6" id="KW-1133">Transmembrane helix</keyword>
<evidence type="ECO:0000256" key="6">
    <source>
        <dbReference type="SAM" id="Phobius"/>
    </source>
</evidence>
<feature type="compositionally biased region" description="Low complexity" evidence="5">
    <location>
        <begin position="247"/>
        <end position="259"/>
    </location>
</feature>
<gene>
    <name evidence="8" type="ORF">MSAN_00486800</name>
</gene>
<dbReference type="CDD" id="cd12087">
    <property type="entry name" value="TM_EGFR-like"/>
    <property type="match status" value="1"/>
</dbReference>
<feature type="region of interest" description="Disordered" evidence="5">
    <location>
        <begin position="405"/>
        <end position="426"/>
    </location>
</feature>
<evidence type="ECO:0000256" key="5">
    <source>
        <dbReference type="SAM" id="MobiDB-lite"/>
    </source>
</evidence>
<feature type="region of interest" description="Disordered" evidence="5">
    <location>
        <begin position="175"/>
        <end position="297"/>
    </location>
</feature>
<keyword evidence="6" id="KW-0812">Transmembrane</keyword>
<evidence type="ECO:0000313" key="8">
    <source>
        <dbReference type="EMBL" id="KAF7372808.1"/>
    </source>
</evidence>
<protein>
    <submittedName>
        <fullName evidence="8">CFEM domain-containing protein</fullName>
    </submittedName>
</protein>
<feature type="compositionally biased region" description="Polar residues" evidence="5">
    <location>
        <begin position="198"/>
        <end position="246"/>
    </location>
</feature>